<organism evidence="1 2">
    <name type="scientific">Trifolium medium</name>
    <dbReference type="NCBI Taxonomy" id="97028"/>
    <lineage>
        <taxon>Eukaryota</taxon>
        <taxon>Viridiplantae</taxon>
        <taxon>Streptophyta</taxon>
        <taxon>Embryophyta</taxon>
        <taxon>Tracheophyta</taxon>
        <taxon>Spermatophyta</taxon>
        <taxon>Magnoliopsida</taxon>
        <taxon>eudicotyledons</taxon>
        <taxon>Gunneridae</taxon>
        <taxon>Pentapetalae</taxon>
        <taxon>rosids</taxon>
        <taxon>fabids</taxon>
        <taxon>Fabales</taxon>
        <taxon>Fabaceae</taxon>
        <taxon>Papilionoideae</taxon>
        <taxon>50 kb inversion clade</taxon>
        <taxon>NPAAA clade</taxon>
        <taxon>Hologalegina</taxon>
        <taxon>IRL clade</taxon>
        <taxon>Trifolieae</taxon>
        <taxon>Trifolium</taxon>
    </lineage>
</organism>
<accession>A0A392NUI6</accession>
<dbReference type="EMBL" id="LXQA010052324">
    <property type="protein sequence ID" value="MCI03491.1"/>
    <property type="molecule type" value="Genomic_DNA"/>
</dbReference>
<feature type="non-terminal residue" evidence="1">
    <location>
        <position position="129"/>
    </location>
</feature>
<dbReference type="Proteomes" id="UP000265520">
    <property type="component" value="Unassembled WGS sequence"/>
</dbReference>
<evidence type="ECO:0000313" key="2">
    <source>
        <dbReference type="Proteomes" id="UP000265520"/>
    </source>
</evidence>
<protein>
    <submittedName>
        <fullName evidence="1">Uncharacterized protein</fullName>
    </submittedName>
</protein>
<name>A0A392NUI6_9FABA</name>
<sequence length="129" mass="14577">MSSKTSHFARGKLRTFFQTVSNNNPRLVTVALCIPVRLRMVVMYWYSDDPSSSAPVAAREPLVVPRVASVYFWREQLNNCDMFLASWTSSFTCALVVDDDGRRMNDSSCLFLIDDDCGGLLLIRGLKFP</sequence>
<dbReference type="AlphaFoldDB" id="A0A392NUI6"/>
<proteinExistence type="predicted"/>
<comment type="caution">
    <text evidence="1">The sequence shown here is derived from an EMBL/GenBank/DDBJ whole genome shotgun (WGS) entry which is preliminary data.</text>
</comment>
<evidence type="ECO:0000313" key="1">
    <source>
        <dbReference type="EMBL" id="MCI03491.1"/>
    </source>
</evidence>
<keyword evidence="2" id="KW-1185">Reference proteome</keyword>
<reference evidence="1 2" key="1">
    <citation type="journal article" date="2018" name="Front. Plant Sci.">
        <title>Red Clover (Trifolium pratense) and Zigzag Clover (T. medium) - A Picture of Genomic Similarities and Differences.</title>
        <authorList>
            <person name="Dluhosova J."/>
            <person name="Istvanek J."/>
            <person name="Nedelnik J."/>
            <person name="Repkova J."/>
        </authorList>
    </citation>
    <scope>NUCLEOTIDE SEQUENCE [LARGE SCALE GENOMIC DNA]</scope>
    <source>
        <strain evidence="2">cv. 10/8</strain>
        <tissue evidence="1">Leaf</tissue>
    </source>
</reference>